<dbReference type="InterPro" id="IPR037525">
    <property type="entry name" value="Velvet_dom"/>
</dbReference>
<protein>
    <recommendedName>
        <fullName evidence="5">Velvet domain-containing protein</fullName>
    </recommendedName>
</protein>
<comment type="subcellular location">
    <subcellularLocation>
        <location evidence="1">Nucleus</location>
    </subcellularLocation>
</comment>
<evidence type="ECO:0000256" key="2">
    <source>
        <dbReference type="ARBA" id="ARBA00023015"/>
    </source>
</evidence>
<evidence type="ECO:0000256" key="1">
    <source>
        <dbReference type="ARBA" id="ARBA00004123"/>
    </source>
</evidence>
<keyword evidence="4" id="KW-0539">Nucleus</keyword>
<keyword evidence="7" id="KW-1185">Reference proteome</keyword>
<keyword evidence="3" id="KW-0804">Transcription</keyword>
<dbReference type="PANTHER" id="PTHR33572:SF3">
    <property type="entry name" value="VELVET COMPLEX SUBUNIT B"/>
    <property type="match status" value="1"/>
</dbReference>
<dbReference type="AlphaFoldDB" id="A0A1X6NBC3"/>
<evidence type="ECO:0000313" key="7">
    <source>
        <dbReference type="Proteomes" id="UP000194127"/>
    </source>
</evidence>
<keyword evidence="2" id="KW-0805">Transcription regulation</keyword>
<organism evidence="6 7">
    <name type="scientific">Postia placenta MAD-698-R-SB12</name>
    <dbReference type="NCBI Taxonomy" id="670580"/>
    <lineage>
        <taxon>Eukaryota</taxon>
        <taxon>Fungi</taxon>
        <taxon>Dikarya</taxon>
        <taxon>Basidiomycota</taxon>
        <taxon>Agaricomycotina</taxon>
        <taxon>Agaricomycetes</taxon>
        <taxon>Polyporales</taxon>
        <taxon>Adustoporiaceae</taxon>
        <taxon>Rhodonia</taxon>
    </lineage>
</organism>
<dbReference type="STRING" id="670580.A0A1X6NBC3"/>
<dbReference type="GO" id="GO:0005634">
    <property type="term" value="C:nucleus"/>
    <property type="evidence" value="ECO:0007669"/>
    <property type="project" value="UniProtKB-SubCell"/>
</dbReference>
<dbReference type="RefSeq" id="XP_024342695.1">
    <property type="nucleotide sequence ID" value="XM_024484318.1"/>
</dbReference>
<dbReference type="PANTHER" id="PTHR33572">
    <property type="entry name" value="SPORE DEVELOPMENT REGULATOR VOSA"/>
    <property type="match status" value="1"/>
</dbReference>
<dbReference type="EMBL" id="KZ110592">
    <property type="protein sequence ID" value="OSX65901.1"/>
    <property type="molecule type" value="Genomic_DNA"/>
</dbReference>
<evidence type="ECO:0000313" key="6">
    <source>
        <dbReference type="EMBL" id="OSX65901.1"/>
    </source>
</evidence>
<accession>A0A1X6NBC3</accession>
<dbReference type="PROSITE" id="PS51821">
    <property type="entry name" value="VELVET"/>
    <property type="match status" value="1"/>
</dbReference>
<dbReference type="Gene3D" id="2.60.40.3960">
    <property type="entry name" value="Velvet domain"/>
    <property type="match status" value="1"/>
</dbReference>
<name>A0A1X6NBC3_9APHY</name>
<dbReference type="InterPro" id="IPR038491">
    <property type="entry name" value="Velvet_dom_sf"/>
</dbReference>
<reference evidence="6 7" key="1">
    <citation type="submission" date="2017-04" db="EMBL/GenBank/DDBJ databases">
        <title>Genome Sequence of the Model Brown-Rot Fungus Postia placenta SB12.</title>
        <authorList>
            <consortium name="DOE Joint Genome Institute"/>
            <person name="Gaskell J."/>
            <person name="Kersten P."/>
            <person name="Larrondo L.F."/>
            <person name="Canessa P."/>
            <person name="Martinez D."/>
            <person name="Hibbett D."/>
            <person name="Schmoll M."/>
            <person name="Kubicek C.P."/>
            <person name="Martinez A.T."/>
            <person name="Yadav J."/>
            <person name="Master E."/>
            <person name="Magnuson J.K."/>
            <person name="James T."/>
            <person name="Yaver D."/>
            <person name="Berka R."/>
            <person name="Labutti K."/>
            <person name="Lipzen A."/>
            <person name="Aerts A."/>
            <person name="Barry K."/>
            <person name="Henrissat B."/>
            <person name="Blanchette R."/>
            <person name="Grigoriev I."/>
            <person name="Cullen D."/>
        </authorList>
    </citation>
    <scope>NUCLEOTIDE SEQUENCE [LARGE SCALE GENOMIC DNA]</scope>
    <source>
        <strain evidence="6 7">MAD-698-R-SB12</strain>
    </source>
</reference>
<dbReference type="InterPro" id="IPR021740">
    <property type="entry name" value="Velvet"/>
</dbReference>
<evidence type="ECO:0000256" key="4">
    <source>
        <dbReference type="ARBA" id="ARBA00023242"/>
    </source>
</evidence>
<gene>
    <name evidence="6" type="ORF">POSPLADRAFT_1133298</name>
</gene>
<dbReference type="GeneID" id="36329267"/>
<proteinExistence type="predicted"/>
<feature type="domain" description="Velvet" evidence="5">
    <location>
        <begin position="14"/>
        <end position="207"/>
    </location>
</feature>
<sequence length="207" mass="23005">MSAPINFTTGPFAGWTVRVELKELQKADMGRKYGQKDRRPLDPPPVLQLRFYRVFNNGTAHQWEHEIDAYTDNIGIGCVCHVDLFRSPPESKPAKSNHRLQAPRTTKEMANVEGASTYTTLLVGTRAVSASCVYHEGKKILAFVFSDLAVRAEGSFFLRYRVFDIMSAVTGGTQHPALAEAFGGTFQVYSTKNFPGLQASTDLTKVR</sequence>
<dbReference type="OrthoDB" id="5599552at2759"/>
<dbReference type="Proteomes" id="UP000194127">
    <property type="component" value="Unassembled WGS sequence"/>
</dbReference>
<evidence type="ECO:0000259" key="5">
    <source>
        <dbReference type="PROSITE" id="PS51821"/>
    </source>
</evidence>
<dbReference type="Pfam" id="PF11754">
    <property type="entry name" value="Velvet"/>
    <property type="match status" value="1"/>
</dbReference>
<evidence type="ECO:0000256" key="3">
    <source>
        <dbReference type="ARBA" id="ARBA00023163"/>
    </source>
</evidence>